<name>A0A3D9ZUT7_9ACTN</name>
<feature type="compositionally biased region" description="Basic residues" evidence="1">
    <location>
        <begin position="512"/>
        <end position="526"/>
    </location>
</feature>
<evidence type="ECO:0000313" key="3">
    <source>
        <dbReference type="EMBL" id="REF99733.1"/>
    </source>
</evidence>
<feature type="domain" description="HD-GYP" evidence="2">
    <location>
        <begin position="8"/>
        <end position="239"/>
    </location>
</feature>
<feature type="region of interest" description="Disordered" evidence="1">
    <location>
        <begin position="482"/>
        <end position="526"/>
    </location>
</feature>
<sequence length="526" mass="56649">MAGPSADLRVRRLELLAVMSLGADLGLGQPMEHVLRECLIAMRLAERVGLDTRGRATVCYTALLTWVGCHVDAYEQAKWFGDDLAFKSDFPMVDGAGTGFVLRHLGAGRPLVDRARLGLALIGGGRREVEAIIDNHRRAAEDLAHQLGLDAEVRDSLGQAFERWDGRGTPGLARGPAISLVARLVTLADVVEVFHRLGGVEAAVAVARERRGTQFDPELVDLFVSVADEILVGPDGEATWSAVIAAEPELDVVLTGAELDAALAAVANFADVKSPYTLGHSCAVALLAESAARTAGLVEADAVLVRRAAYVHDLGRLGVSNTIWDKPSSLSVGERERVRLHPYLTERMLAASALAPLGTVAIAHHERLDGSGYPRGITGDALPMVARILGAADAYRSKLEPRPHRARLTADQAAAYLRDEARVGRLDGDAVEGVLHVAGHAVRRRRSWPAGLTAREVEVLRLAARGLAVAAIAAQLGISKKNRRQPRGAHLRQDRCVQPGPGQSVRREARPDRRRRHRRGVATKMR</sequence>
<dbReference type="CDD" id="cd00077">
    <property type="entry name" value="HDc"/>
    <property type="match status" value="1"/>
</dbReference>
<evidence type="ECO:0000313" key="4">
    <source>
        <dbReference type="Proteomes" id="UP000256913"/>
    </source>
</evidence>
<dbReference type="Proteomes" id="UP000256913">
    <property type="component" value="Unassembled WGS sequence"/>
</dbReference>
<dbReference type="InterPro" id="IPR037522">
    <property type="entry name" value="HD_GYP_dom"/>
</dbReference>
<dbReference type="RefSeq" id="WP_211333968.1">
    <property type="nucleotide sequence ID" value="NZ_QUMQ01000001.1"/>
</dbReference>
<dbReference type="PANTHER" id="PTHR45228:SF5">
    <property type="entry name" value="CYCLIC DI-GMP PHOSPHODIESTERASE VC_1348-RELATED"/>
    <property type="match status" value="1"/>
</dbReference>
<protein>
    <submittedName>
        <fullName evidence="3">HD domain-containing protein</fullName>
    </submittedName>
</protein>
<dbReference type="AlphaFoldDB" id="A0A3D9ZUT7"/>
<dbReference type="Gene3D" id="1.10.3210.10">
    <property type="entry name" value="Hypothetical protein af1432"/>
    <property type="match status" value="2"/>
</dbReference>
<dbReference type="SMART" id="SM00421">
    <property type="entry name" value="HTH_LUXR"/>
    <property type="match status" value="1"/>
</dbReference>
<dbReference type="Pfam" id="PF00196">
    <property type="entry name" value="GerE"/>
    <property type="match status" value="1"/>
</dbReference>
<dbReference type="SUPFAM" id="SSF109604">
    <property type="entry name" value="HD-domain/PDEase-like"/>
    <property type="match status" value="2"/>
</dbReference>
<feature type="domain" description="HD-GYP" evidence="2">
    <location>
        <begin position="255"/>
        <end position="450"/>
    </location>
</feature>
<dbReference type="Pfam" id="PF13487">
    <property type="entry name" value="HD_5"/>
    <property type="match status" value="1"/>
</dbReference>
<dbReference type="GO" id="GO:0006355">
    <property type="term" value="P:regulation of DNA-templated transcription"/>
    <property type="evidence" value="ECO:0007669"/>
    <property type="project" value="InterPro"/>
</dbReference>
<dbReference type="InterPro" id="IPR003607">
    <property type="entry name" value="HD/PDEase_dom"/>
</dbReference>
<accession>A0A3D9ZUT7</accession>
<dbReference type="SMART" id="SM00471">
    <property type="entry name" value="HDc"/>
    <property type="match status" value="1"/>
</dbReference>
<comment type="caution">
    <text evidence="3">The sequence shown here is derived from an EMBL/GenBank/DDBJ whole genome shotgun (WGS) entry which is preliminary data.</text>
</comment>
<dbReference type="PRINTS" id="PR00038">
    <property type="entry name" value="HTHLUXR"/>
</dbReference>
<dbReference type="GO" id="GO:0003677">
    <property type="term" value="F:DNA binding"/>
    <property type="evidence" value="ECO:0007669"/>
    <property type="project" value="InterPro"/>
</dbReference>
<dbReference type="InterPro" id="IPR052020">
    <property type="entry name" value="Cyclic_di-GMP/3'3'-cGAMP_PDE"/>
</dbReference>
<dbReference type="PROSITE" id="PS51832">
    <property type="entry name" value="HD_GYP"/>
    <property type="match status" value="2"/>
</dbReference>
<dbReference type="InterPro" id="IPR036388">
    <property type="entry name" value="WH-like_DNA-bd_sf"/>
</dbReference>
<gene>
    <name evidence="3" type="ORF">DFJ67_5774</name>
</gene>
<dbReference type="Gene3D" id="1.10.10.10">
    <property type="entry name" value="Winged helix-like DNA-binding domain superfamily/Winged helix DNA-binding domain"/>
    <property type="match status" value="1"/>
</dbReference>
<dbReference type="InterPro" id="IPR000792">
    <property type="entry name" value="Tscrpt_reg_LuxR_C"/>
</dbReference>
<proteinExistence type="predicted"/>
<organism evidence="3 4">
    <name type="scientific">Asanoa ferruginea</name>
    <dbReference type="NCBI Taxonomy" id="53367"/>
    <lineage>
        <taxon>Bacteria</taxon>
        <taxon>Bacillati</taxon>
        <taxon>Actinomycetota</taxon>
        <taxon>Actinomycetes</taxon>
        <taxon>Micromonosporales</taxon>
        <taxon>Micromonosporaceae</taxon>
        <taxon>Asanoa</taxon>
    </lineage>
</organism>
<keyword evidence="4" id="KW-1185">Reference proteome</keyword>
<evidence type="ECO:0000259" key="2">
    <source>
        <dbReference type="PROSITE" id="PS51832"/>
    </source>
</evidence>
<dbReference type="PANTHER" id="PTHR45228">
    <property type="entry name" value="CYCLIC DI-GMP PHOSPHODIESTERASE TM_0186-RELATED"/>
    <property type="match status" value="1"/>
</dbReference>
<dbReference type="EMBL" id="QUMQ01000001">
    <property type="protein sequence ID" value="REF99733.1"/>
    <property type="molecule type" value="Genomic_DNA"/>
</dbReference>
<dbReference type="InterPro" id="IPR016032">
    <property type="entry name" value="Sig_transdc_resp-reg_C-effctor"/>
</dbReference>
<dbReference type="SUPFAM" id="SSF46894">
    <property type="entry name" value="C-terminal effector domain of the bipartite response regulators"/>
    <property type="match status" value="1"/>
</dbReference>
<reference evidence="3 4" key="1">
    <citation type="submission" date="2018-08" db="EMBL/GenBank/DDBJ databases">
        <title>Sequencing the genomes of 1000 actinobacteria strains.</title>
        <authorList>
            <person name="Klenk H.-P."/>
        </authorList>
    </citation>
    <scope>NUCLEOTIDE SEQUENCE [LARGE SCALE GENOMIC DNA]</scope>
    <source>
        <strain evidence="3 4">DSM 44099</strain>
    </source>
</reference>
<evidence type="ECO:0000256" key="1">
    <source>
        <dbReference type="SAM" id="MobiDB-lite"/>
    </source>
</evidence>